<protein>
    <submittedName>
        <fullName evidence="2">Uncharacterized protein</fullName>
    </submittedName>
</protein>
<dbReference type="Proteomes" id="UP000705283">
    <property type="component" value="Unassembled WGS sequence"/>
</dbReference>
<gene>
    <name evidence="3" type="ORF">BS639_08750</name>
    <name evidence="2" type="ORF">ITX54_10670</name>
</gene>
<proteinExistence type="predicted"/>
<accession>A0AA40X2I9</accession>
<evidence type="ECO:0000313" key="5">
    <source>
        <dbReference type="Proteomes" id="UP000705283"/>
    </source>
</evidence>
<dbReference type="EMBL" id="JADMKS010000004">
    <property type="protein sequence ID" value="MBF6637114.1"/>
    <property type="molecule type" value="Genomic_DNA"/>
</dbReference>
<dbReference type="EMBL" id="MRWD01000016">
    <property type="protein sequence ID" value="ORJ21712.1"/>
    <property type="molecule type" value="Genomic_DNA"/>
</dbReference>
<dbReference type="AlphaFoldDB" id="A0AA40X2I9"/>
<name>A0AA40X2I9_9GAMM</name>
<reference evidence="2" key="4">
    <citation type="submission" date="2022-09" db="EMBL/GenBank/DDBJ databases">
        <title>Rouxiella aceris sp. nov., isolated from tree sap and emended description of the genus Rhouxiella.</title>
        <authorList>
            <person name="Kim I.S."/>
        </authorList>
    </citation>
    <scope>NUCLEOTIDE SEQUENCE</scope>
    <source>
        <strain evidence="2">SAP-2</strain>
    </source>
</reference>
<feature type="transmembrane region" description="Helical" evidence="1">
    <location>
        <begin position="213"/>
        <end position="233"/>
    </location>
</feature>
<dbReference type="Proteomes" id="UP000192722">
    <property type="component" value="Unassembled WGS sequence"/>
</dbReference>
<reference evidence="3" key="1">
    <citation type="submission" date="2016-12" db="EMBL/GenBank/DDBJ databases">
        <authorList>
            <person name="Le Fleche-Mateos A."/>
        </authorList>
    </citation>
    <scope>NUCLEOTIDE SEQUENCE</scope>
    <source>
        <strain evidence="3">213</strain>
    </source>
</reference>
<keyword evidence="1" id="KW-0472">Membrane</keyword>
<dbReference type="RefSeq" id="WP_055771342.1">
    <property type="nucleotide sequence ID" value="NZ_CBCSCF010000003.1"/>
</dbReference>
<keyword evidence="1" id="KW-1133">Transmembrane helix</keyword>
<reference evidence="3 4" key="2">
    <citation type="journal article" date="2017" name="Int. J. Syst. Evol. Microbiol.">
        <title>Rouxiella badensis sp. nov. and Rouxiella silvae sp. nov. isolated from peat bog soil in Germany and emendation of the genus description.</title>
        <authorList>
            <person name="Le Fleche-Mateos A."/>
            <person name="Kugler J.H."/>
            <person name="Hansen S.H."/>
            <person name="Syldatk C."/>
            <person name="Hausmann R."/>
            <person name="Lomprez F."/>
            <person name="Vandenbogaert M."/>
            <person name="Manuguerra J.C."/>
            <person name="Grimont P.A."/>
        </authorList>
    </citation>
    <scope>NUCLEOTIDE SEQUENCE [LARGE SCALE GENOMIC DNA]</scope>
    <source>
        <strain evidence="3 4">213</strain>
    </source>
</reference>
<keyword evidence="4" id="KW-1185">Reference proteome</keyword>
<feature type="transmembrane region" description="Helical" evidence="1">
    <location>
        <begin position="187"/>
        <end position="206"/>
    </location>
</feature>
<evidence type="ECO:0000313" key="2">
    <source>
        <dbReference type="EMBL" id="MBF6637114.1"/>
    </source>
</evidence>
<feature type="transmembrane region" description="Helical" evidence="1">
    <location>
        <begin position="159"/>
        <end position="175"/>
    </location>
</feature>
<evidence type="ECO:0000313" key="3">
    <source>
        <dbReference type="EMBL" id="ORJ21712.1"/>
    </source>
</evidence>
<comment type="caution">
    <text evidence="2">The sequence shown here is derived from an EMBL/GenBank/DDBJ whole genome shotgun (WGS) entry which is preliminary data.</text>
</comment>
<keyword evidence="1" id="KW-0812">Transmembrane</keyword>
<reference evidence="2" key="3">
    <citation type="submission" date="2020-11" db="EMBL/GenBank/DDBJ databases">
        <authorList>
            <person name="Lee S.D."/>
        </authorList>
    </citation>
    <scope>NUCLEOTIDE SEQUENCE</scope>
    <source>
        <strain evidence="2">SAP-2</strain>
    </source>
</reference>
<evidence type="ECO:0000256" key="1">
    <source>
        <dbReference type="SAM" id="Phobius"/>
    </source>
</evidence>
<evidence type="ECO:0000313" key="4">
    <source>
        <dbReference type="Proteomes" id="UP000192722"/>
    </source>
</evidence>
<sequence length="234" mass="24705">MDTTEEDYRKICQATLDGLQGELANGGTYLTIDSRLRLEYSKLVKAASSELSDKATRGLISWEQAAAEAQEMRNAIMEMIRGRSTPLGRAMAQQLKREGKTLNALIANKTRQNFGESAIFDNLSELQKNKIYGDIVKSAGKSNPRVNAKMLYYSRAGKGLLILSLAVSVYVITTSDDKMAAVKQEAAVTGSGIVGGMAGGAVAGLVCGPGAPVCVTIGAFVGGALASMGMSLAW</sequence>
<organism evidence="2 5">
    <name type="scientific">Rouxiella silvae</name>
    <dbReference type="NCBI Taxonomy" id="1646373"/>
    <lineage>
        <taxon>Bacteria</taxon>
        <taxon>Pseudomonadati</taxon>
        <taxon>Pseudomonadota</taxon>
        <taxon>Gammaproteobacteria</taxon>
        <taxon>Enterobacterales</taxon>
        <taxon>Yersiniaceae</taxon>
        <taxon>Rouxiella</taxon>
    </lineage>
</organism>